<keyword evidence="3 5" id="KW-1133">Transmembrane helix</keyword>
<evidence type="ECO:0000256" key="3">
    <source>
        <dbReference type="ARBA" id="ARBA00022989"/>
    </source>
</evidence>
<proteinExistence type="predicted"/>
<evidence type="ECO:0000256" key="4">
    <source>
        <dbReference type="ARBA" id="ARBA00023136"/>
    </source>
</evidence>
<dbReference type="EMBL" id="UINC01056863">
    <property type="protein sequence ID" value="SVB77390.1"/>
    <property type="molecule type" value="Genomic_DNA"/>
</dbReference>
<organism evidence="6">
    <name type="scientific">marine metagenome</name>
    <dbReference type="NCBI Taxonomy" id="408172"/>
    <lineage>
        <taxon>unclassified sequences</taxon>
        <taxon>metagenomes</taxon>
        <taxon>ecological metagenomes</taxon>
    </lineage>
</organism>
<evidence type="ECO:0000256" key="1">
    <source>
        <dbReference type="ARBA" id="ARBA00004141"/>
    </source>
</evidence>
<sequence>MPLVAHLEELRSRLLWSVVAIVVGAVVCWIFYPQILDLLLQPYCR</sequence>
<feature type="non-terminal residue" evidence="6">
    <location>
        <position position="45"/>
    </location>
</feature>
<dbReference type="InterPro" id="IPR002033">
    <property type="entry name" value="TatC"/>
</dbReference>
<dbReference type="AlphaFoldDB" id="A0A382GQH3"/>
<keyword evidence="4 5" id="KW-0472">Membrane</keyword>
<evidence type="ECO:0000313" key="6">
    <source>
        <dbReference type="EMBL" id="SVB77390.1"/>
    </source>
</evidence>
<evidence type="ECO:0008006" key="7">
    <source>
        <dbReference type="Google" id="ProtNLM"/>
    </source>
</evidence>
<keyword evidence="2 5" id="KW-0812">Transmembrane</keyword>
<protein>
    <recommendedName>
        <fullName evidence="7">Twin-arginine translocase subunit TatC</fullName>
    </recommendedName>
</protein>
<gene>
    <name evidence="6" type="ORF">METZ01_LOCUS230244</name>
</gene>
<evidence type="ECO:0000256" key="5">
    <source>
        <dbReference type="SAM" id="Phobius"/>
    </source>
</evidence>
<dbReference type="Pfam" id="PF00902">
    <property type="entry name" value="TatC"/>
    <property type="match status" value="1"/>
</dbReference>
<reference evidence="6" key="1">
    <citation type="submission" date="2018-05" db="EMBL/GenBank/DDBJ databases">
        <authorList>
            <person name="Lanie J.A."/>
            <person name="Ng W.-L."/>
            <person name="Kazmierczak K.M."/>
            <person name="Andrzejewski T.M."/>
            <person name="Davidsen T.M."/>
            <person name="Wayne K.J."/>
            <person name="Tettelin H."/>
            <person name="Glass J.I."/>
            <person name="Rusch D."/>
            <person name="Podicherti R."/>
            <person name="Tsui H.-C.T."/>
            <person name="Winkler M.E."/>
        </authorList>
    </citation>
    <scope>NUCLEOTIDE SEQUENCE</scope>
</reference>
<evidence type="ECO:0000256" key="2">
    <source>
        <dbReference type="ARBA" id="ARBA00022692"/>
    </source>
</evidence>
<accession>A0A382GQH3</accession>
<name>A0A382GQH3_9ZZZZ</name>
<dbReference type="GO" id="GO:0016020">
    <property type="term" value="C:membrane"/>
    <property type="evidence" value="ECO:0007669"/>
    <property type="project" value="UniProtKB-SubCell"/>
</dbReference>
<feature type="transmembrane region" description="Helical" evidence="5">
    <location>
        <begin position="12"/>
        <end position="32"/>
    </location>
</feature>
<comment type="subcellular location">
    <subcellularLocation>
        <location evidence="1">Membrane</location>
        <topology evidence="1">Multi-pass membrane protein</topology>
    </subcellularLocation>
</comment>